<gene>
    <name evidence="4" type="primary">yhhX_1</name>
    <name evidence="4" type="ORF">BOA8489_01804</name>
</gene>
<dbReference type="GO" id="GO:0000166">
    <property type="term" value="F:nucleotide binding"/>
    <property type="evidence" value="ECO:0007669"/>
    <property type="project" value="InterPro"/>
</dbReference>
<organism evidence="4 5">
    <name type="scientific">Boseongicola aestuarii</name>
    <dbReference type="NCBI Taxonomy" id="1470561"/>
    <lineage>
        <taxon>Bacteria</taxon>
        <taxon>Pseudomonadati</taxon>
        <taxon>Pseudomonadota</taxon>
        <taxon>Alphaproteobacteria</taxon>
        <taxon>Rhodobacterales</taxon>
        <taxon>Paracoccaceae</taxon>
        <taxon>Boseongicola</taxon>
    </lineage>
</organism>
<accession>A0A238J051</accession>
<dbReference type="InterPro" id="IPR050463">
    <property type="entry name" value="Gfo/Idh/MocA_oxidrdct_glycsds"/>
</dbReference>
<protein>
    <submittedName>
        <fullName evidence="4">Putative oxidoreductase YhhX</fullName>
        <ecNumber evidence="4">1.-.-.-</ecNumber>
    </submittedName>
</protein>
<dbReference type="Gene3D" id="3.30.360.10">
    <property type="entry name" value="Dihydrodipicolinate Reductase, domain 2"/>
    <property type="match status" value="1"/>
</dbReference>
<dbReference type="AlphaFoldDB" id="A0A238J051"/>
<dbReference type="InterPro" id="IPR000683">
    <property type="entry name" value="Gfo/Idh/MocA-like_OxRdtase_N"/>
</dbReference>
<dbReference type="InterPro" id="IPR055170">
    <property type="entry name" value="GFO_IDH_MocA-like_dom"/>
</dbReference>
<dbReference type="Pfam" id="PF22725">
    <property type="entry name" value="GFO_IDH_MocA_C3"/>
    <property type="match status" value="1"/>
</dbReference>
<feature type="domain" description="GFO/IDH/MocA-like oxidoreductase" evidence="3">
    <location>
        <begin position="129"/>
        <end position="263"/>
    </location>
</feature>
<dbReference type="InterPro" id="IPR036291">
    <property type="entry name" value="NAD(P)-bd_dom_sf"/>
</dbReference>
<keyword evidence="5" id="KW-1185">Reference proteome</keyword>
<dbReference type="Proteomes" id="UP000201838">
    <property type="component" value="Unassembled WGS sequence"/>
</dbReference>
<dbReference type="SUPFAM" id="SSF55347">
    <property type="entry name" value="Glyceraldehyde-3-phosphate dehydrogenase-like, C-terminal domain"/>
    <property type="match status" value="1"/>
</dbReference>
<dbReference type="PANTHER" id="PTHR43818">
    <property type="entry name" value="BCDNA.GH03377"/>
    <property type="match status" value="1"/>
</dbReference>
<dbReference type="EC" id="1.-.-.-" evidence="4"/>
<name>A0A238J051_9RHOB</name>
<reference evidence="4 5" key="1">
    <citation type="submission" date="2017-05" db="EMBL/GenBank/DDBJ databases">
        <authorList>
            <person name="Song R."/>
            <person name="Chenine A.L."/>
            <person name="Ruprecht R.M."/>
        </authorList>
    </citation>
    <scope>NUCLEOTIDE SEQUENCE [LARGE SCALE GENOMIC DNA]</scope>
    <source>
        <strain evidence="4 5">CECT 8489</strain>
    </source>
</reference>
<feature type="domain" description="Gfo/Idh/MocA-like oxidoreductase N-terminal" evidence="2">
    <location>
        <begin position="4"/>
        <end position="118"/>
    </location>
</feature>
<dbReference type="PANTHER" id="PTHR43818:SF11">
    <property type="entry name" value="BCDNA.GH03377"/>
    <property type="match status" value="1"/>
</dbReference>
<evidence type="ECO:0000256" key="1">
    <source>
        <dbReference type="ARBA" id="ARBA00023002"/>
    </source>
</evidence>
<evidence type="ECO:0000313" key="4">
    <source>
        <dbReference type="EMBL" id="SMX23693.1"/>
    </source>
</evidence>
<dbReference type="OrthoDB" id="9776544at2"/>
<dbReference type="GO" id="GO:0016491">
    <property type="term" value="F:oxidoreductase activity"/>
    <property type="evidence" value="ECO:0007669"/>
    <property type="project" value="UniProtKB-KW"/>
</dbReference>
<dbReference type="SUPFAM" id="SSF51735">
    <property type="entry name" value="NAD(P)-binding Rossmann-fold domains"/>
    <property type="match status" value="1"/>
</dbReference>
<evidence type="ECO:0000313" key="5">
    <source>
        <dbReference type="Proteomes" id="UP000201838"/>
    </source>
</evidence>
<keyword evidence="1 4" id="KW-0560">Oxidoreductase</keyword>
<proteinExistence type="predicted"/>
<dbReference type="Pfam" id="PF01408">
    <property type="entry name" value="GFO_IDH_MocA"/>
    <property type="match status" value="1"/>
</dbReference>
<evidence type="ECO:0000259" key="3">
    <source>
        <dbReference type="Pfam" id="PF22725"/>
    </source>
</evidence>
<dbReference type="EMBL" id="FXXQ01000005">
    <property type="protein sequence ID" value="SMX23693.1"/>
    <property type="molecule type" value="Genomic_DNA"/>
</dbReference>
<evidence type="ECO:0000259" key="2">
    <source>
        <dbReference type="Pfam" id="PF01408"/>
    </source>
</evidence>
<sequence>MTKFGVGIIGCGNISSAYLELAPLFNSFEVIAVADLNMQAAEKRAKEHAVRADTIDDLLAADDVQIVVNLTIPAAHFEVTKRILEAGKHAYSEKPYVLSLEEGEALRALAVQKGLRVGSAPDTFMGGAHQLARATIDDDKVGEIIGGTCHVMSHGMESWHPNPDFFFQPGGGPILDLGPYYITNLVQLIGPVKTVSAMASASFKTRTIENGPRLGETVPVETPTNIHAVLEFCNGAIITLGASWDVWAHRHENIELYGTKGSLYVPDPNFFGGDVLLAEKGGEAGKVAAQDHPFGVPNAADGQGVGRANYRGAGLADMAAAIAQGRPHRCSLELATHVVEVMTAILRSAEERRWIDMVTTCERPERLAPNQAQDLLA</sequence>
<dbReference type="RefSeq" id="WP_093973675.1">
    <property type="nucleotide sequence ID" value="NZ_FXXQ01000005.1"/>
</dbReference>
<dbReference type="Gene3D" id="3.40.50.720">
    <property type="entry name" value="NAD(P)-binding Rossmann-like Domain"/>
    <property type="match status" value="1"/>
</dbReference>